<dbReference type="Proteomes" id="UP000276776">
    <property type="component" value="Unassembled WGS sequence"/>
</dbReference>
<dbReference type="OrthoDB" id="5815742at2759"/>
<name>A0A0N5D4Z0_THECL</name>
<proteinExistence type="predicted"/>
<accession>A0A0N5D4Z0</accession>
<evidence type="ECO:0000313" key="3">
    <source>
        <dbReference type="WBParaSite" id="TCLT_0000805301-mRNA-1"/>
    </source>
</evidence>
<evidence type="ECO:0000313" key="1">
    <source>
        <dbReference type="EMBL" id="VDN05562.1"/>
    </source>
</evidence>
<keyword evidence="2" id="KW-1185">Reference proteome</keyword>
<protein>
    <submittedName>
        <fullName evidence="3">ZP domain-containing protein</fullName>
    </submittedName>
</protein>
<dbReference type="WBParaSite" id="TCLT_0000805301-mRNA-1">
    <property type="protein sequence ID" value="TCLT_0000805301-mRNA-1"/>
    <property type="gene ID" value="TCLT_0000805301"/>
</dbReference>
<reference evidence="1 2" key="2">
    <citation type="submission" date="2018-11" db="EMBL/GenBank/DDBJ databases">
        <authorList>
            <consortium name="Pathogen Informatics"/>
        </authorList>
    </citation>
    <scope>NUCLEOTIDE SEQUENCE [LARGE SCALE GENOMIC DNA]</scope>
</reference>
<dbReference type="AlphaFoldDB" id="A0A0N5D4Z0"/>
<sequence>MCEFEVKMHRSFQDNSIMIPQTCTSNETTQKILLIIGNKRKHKLHLTCNQEDEISVSVNQNGELVQINSSVQIGFDLDILISSKISMVPFRIVDCWTEQQNHVMNFIHNGIPLRDAQEIPLCKLNRVNGYNYSNYDTNNYSDLMKETNRNWHIQLHLSWDTLPDSHQKALKQLLPK</sequence>
<reference evidence="3" key="1">
    <citation type="submission" date="2017-02" db="UniProtKB">
        <authorList>
            <consortium name="WormBaseParasite"/>
        </authorList>
    </citation>
    <scope>IDENTIFICATION</scope>
</reference>
<dbReference type="EMBL" id="UYYF01004575">
    <property type="protein sequence ID" value="VDN05562.1"/>
    <property type="molecule type" value="Genomic_DNA"/>
</dbReference>
<gene>
    <name evidence="1" type="ORF">TCLT_LOCUS8042</name>
</gene>
<evidence type="ECO:0000313" key="2">
    <source>
        <dbReference type="Proteomes" id="UP000276776"/>
    </source>
</evidence>
<organism evidence="3">
    <name type="scientific">Thelazia callipaeda</name>
    <name type="common">Oriental eyeworm</name>
    <name type="synonym">Parasitic nematode</name>
    <dbReference type="NCBI Taxonomy" id="103827"/>
    <lineage>
        <taxon>Eukaryota</taxon>
        <taxon>Metazoa</taxon>
        <taxon>Ecdysozoa</taxon>
        <taxon>Nematoda</taxon>
        <taxon>Chromadorea</taxon>
        <taxon>Rhabditida</taxon>
        <taxon>Spirurina</taxon>
        <taxon>Spiruromorpha</taxon>
        <taxon>Thelazioidea</taxon>
        <taxon>Thelaziidae</taxon>
        <taxon>Thelazia</taxon>
    </lineage>
</organism>